<keyword evidence="1" id="KW-0690">Ribosome biogenesis</keyword>
<dbReference type="AlphaFoldDB" id="A0A1S8LA85"/>
<dbReference type="KEGG" id="crw:CROST_018210"/>
<evidence type="ECO:0000313" key="8">
    <source>
        <dbReference type="Proteomes" id="UP000190951"/>
    </source>
</evidence>
<dbReference type="SUPFAM" id="SSF118010">
    <property type="entry name" value="TM1457-like"/>
    <property type="match status" value="1"/>
</dbReference>
<proteinExistence type="inferred from homology"/>
<dbReference type="Pfam" id="PF04327">
    <property type="entry name" value="Peptidase_Prp"/>
    <property type="match status" value="1"/>
</dbReference>
<dbReference type="CDD" id="cd16332">
    <property type="entry name" value="Prp-like"/>
    <property type="match status" value="1"/>
</dbReference>
<sequence>MIDVVFKKKNDAIVSYVIKGHAERVAKESERHLENYDEETDMLYDNAVCSAVSLLGQVCILGVEEVLHIKVNYSTEEGYIALNLEKLDLSDLERAQVLMKTTLLGFENLAESYDQYINVIVEEV</sequence>
<keyword evidence="8" id="KW-1185">Reference proteome</keyword>
<evidence type="ECO:0000256" key="2">
    <source>
        <dbReference type="ARBA" id="ARBA00022670"/>
    </source>
</evidence>
<dbReference type="PANTHER" id="PTHR39178:SF1">
    <property type="entry name" value="RIBOSOMAL-PROCESSING CYSTEINE PROTEASE PRP"/>
    <property type="match status" value="1"/>
</dbReference>
<dbReference type="Proteomes" id="UP000190951">
    <property type="component" value="Chromosome"/>
</dbReference>
<organism evidence="7 8">
    <name type="scientific">Clostridium felsineum</name>
    <dbReference type="NCBI Taxonomy" id="36839"/>
    <lineage>
        <taxon>Bacteria</taxon>
        <taxon>Bacillati</taxon>
        <taxon>Bacillota</taxon>
        <taxon>Clostridia</taxon>
        <taxon>Eubacteriales</taxon>
        <taxon>Clostridiaceae</taxon>
        <taxon>Clostridium</taxon>
    </lineage>
</organism>
<dbReference type="GO" id="GO:0006508">
    <property type="term" value="P:proteolysis"/>
    <property type="evidence" value="ECO:0007669"/>
    <property type="project" value="UniProtKB-KW"/>
</dbReference>
<dbReference type="PANTHER" id="PTHR39178">
    <property type="entry name" value="HYPOTHETICAL RIBOSOME-ASSOCIATED PROTEIN"/>
    <property type="match status" value="1"/>
</dbReference>
<evidence type="ECO:0000256" key="1">
    <source>
        <dbReference type="ARBA" id="ARBA00022517"/>
    </source>
</evidence>
<dbReference type="STRING" id="84029.CROST_14850"/>
<dbReference type="InterPro" id="IPR036764">
    <property type="entry name" value="Peptidase_Prp_sf"/>
</dbReference>
<dbReference type="InterPro" id="IPR007422">
    <property type="entry name" value="Peptidase_Prp"/>
</dbReference>
<evidence type="ECO:0000313" key="7">
    <source>
        <dbReference type="EMBL" id="URZ11104.1"/>
    </source>
</evidence>
<keyword evidence="2" id="KW-0645">Protease</keyword>
<evidence type="ECO:0000256" key="4">
    <source>
        <dbReference type="ARBA" id="ARBA00022807"/>
    </source>
</evidence>
<dbReference type="Gene3D" id="3.30.70.1490">
    <property type="entry name" value="Cysteine protease Prp"/>
    <property type="match status" value="1"/>
</dbReference>
<comment type="similarity">
    <text evidence="5">Belongs to the Prp family.</text>
</comment>
<protein>
    <recommendedName>
        <fullName evidence="6">Ribosomal processing cysteine protease Prp</fullName>
    </recommendedName>
</protein>
<evidence type="ECO:0000256" key="3">
    <source>
        <dbReference type="ARBA" id="ARBA00022801"/>
    </source>
</evidence>
<evidence type="ECO:0000256" key="6">
    <source>
        <dbReference type="ARBA" id="ARBA00044538"/>
    </source>
</evidence>
<dbReference type="GO" id="GO:0008234">
    <property type="term" value="F:cysteine-type peptidase activity"/>
    <property type="evidence" value="ECO:0007669"/>
    <property type="project" value="UniProtKB-KW"/>
</dbReference>
<gene>
    <name evidence="7" type="ORF">CROST_018210</name>
</gene>
<reference evidence="7 8" key="1">
    <citation type="submission" date="2022-04" db="EMBL/GenBank/DDBJ databases">
        <title>Genome sequence of C. roseum typestrain.</title>
        <authorList>
            <person name="Poehlein A."/>
            <person name="Schoch T."/>
            <person name="Duerre P."/>
            <person name="Daniel R."/>
        </authorList>
    </citation>
    <scope>NUCLEOTIDE SEQUENCE [LARGE SCALE GENOMIC DNA]</scope>
    <source>
        <strain evidence="7 8">DSM 7320</strain>
    </source>
</reference>
<dbReference type="RefSeq" id="WP_077833452.1">
    <property type="nucleotide sequence ID" value="NZ_CP096983.1"/>
</dbReference>
<dbReference type="GO" id="GO:0042254">
    <property type="term" value="P:ribosome biogenesis"/>
    <property type="evidence" value="ECO:0007669"/>
    <property type="project" value="UniProtKB-KW"/>
</dbReference>
<evidence type="ECO:0000256" key="5">
    <source>
        <dbReference type="ARBA" id="ARBA00044503"/>
    </source>
</evidence>
<keyword evidence="4" id="KW-0788">Thiol protease</keyword>
<name>A0A1S8LA85_9CLOT</name>
<keyword evidence="3" id="KW-0378">Hydrolase</keyword>
<dbReference type="EMBL" id="CP096983">
    <property type="protein sequence ID" value="URZ11104.1"/>
    <property type="molecule type" value="Genomic_DNA"/>
</dbReference>
<accession>A0A1S8LA85</accession>